<dbReference type="EMBL" id="BTGU01000010">
    <property type="protein sequence ID" value="GMN39934.1"/>
    <property type="molecule type" value="Genomic_DNA"/>
</dbReference>
<sequence>MNKSPESPMWPSPHVTKPPWCRKQGHRAPRAGSHPAHTSYMQGLIPTRIFIAMRPWPHIPIQAMDDEGIASYTSKDGGHGSNHVKWQLQLEPPTNRTGPSEDYFLLLPFYVETS</sequence>
<comment type="caution">
    <text evidence="2">The sequence shown here is derived from an EMBL/GenBank/DDBJ whole genome shotgun (WGS) entry which is preliminary data.</text>
</comment>
<protein>
    <submittedName>
        <fullName evidence="2">Uncharacterized protein</fullName>
    </submittedName>
</protein>
<name>A0AA87ZU77_FICCA</name>
<feature type="region of interest" description="Disordered" evidence="1">
    <location>
        <begin position="1"/>
        <end position="38"/>
    </location>
</feature>
<reference evidence="2" key="1">
    <citation type="submission" date="2023-07" db="EMBL/GenBank/DDBJ databases">
        <title>draft genome sequence of fig (Ficus carica).</title>
        <authorList>
            <person name="Takahashi T."/>
            <person name="Nishimura K."/>
        </authorList>
    </citation>
    <scope>NUCLEOTIDE SEQUENCE</scope>
</reference>
<dbReference type="Proteomes" id="UP001187192">
    <property type="component" value="Unassembled WGS sequence"/>
</dbReference>
<keyword evidence="3" id="KW-1185">Reference proteome</keyword>
<organism evidence="2 3">
    <name type="scientific">Ficus carica</name>
    <name type="common">Common fig</name>
    <dbReference type="NCBI Taxonomy" id="3494"/>
    <lineage>
        <taxon>Eukaryota</taxon>
        <taxon>Viridiplantae</taxon>
        <taxon>Streptophyta</taxon>
        <taxon>Embryophyta</taxon>
        <taxon>Tracheophyta</taxon>
        <taxon>Spermatophyta</taxon>
        <taxon>Magnoliopsida</taxon>
        <taxon>eudicotyledons</taxon>
        <taxon>Gunneridae</taxon>
        <taxon>Pentapetalae</taxon>
        <taxon>rosids</taxon>
        <taxon>fabids</taxon>
        <taxon>Rosales</taxon>
        <taxon>Moraceae</taxon>
        <taxon>Ficeae</taxon>
        <taxon>Ficus</taxon>
    </lineage>
</organism>
<evidence type="ECO:0000313" key="3">
    <source>
        <dbReference type="Proteomes" id="UP001187192"/>
    </source>
</evidence>
<dbReference type="AlphaFoldDB" id="A0AA87ZU77"/>
<gene>
    <name evidence="2" type="ORF">TIFTF001_009160</name>
</gene>
<proteinExistence type="predicted"/>
<accession>A0AA87ZU77</accession>
<evidence type="ECO:0000313" key="2">
    <source>
        <dbReference type="EMBL" id="GMN39934.1"/>
    </source>
</evidence>
<evidence type="ECO:0000256" key="1">
    <source>
        <dbReference type="SAM" id="MobiDB-lite"/>
    </source>
</evidence>